<dbReference type="KEGG" id="lfc:LFE_1410"/>
<dbReference type="PANTHER" id="PTHR43398">
    <property type="entry name" value="DOLICHOL-PHOSPHATE MANNOSYLTRANSFERASE SUBUNIT 1"/>
    <property type="match status" value="1"/>
</dbReference>
<evidence type="ECO:0000256" key="3">
    <source>
        <dbReference type="ARBA" id="ARBA00022679"/>
    </source>
</evidence>
<name>I0IP94_LEPFC</name>
<dbReference type="eggNOG" id="COG0463">
    <property type="taxonomic scope" value="Bacteria"/>
</dbReference>
<evidence type="ECO:0000313" key="6">
    <source>
        <dbReference type="Proteomes" id="UP000007382"/>
    </source>
</evidence>
<dbReference type="Proteomes" id="UP000007382">
    <property type="component" value="Chromosome"/>
</dbReference>
<dbReference type="PANTHER" id="PTHR43398:SF1">
    <property type="entry name" value="DOLICHOL-PHOSPHATE MANNOSYLTRANSFERASE SUBUNIT 1"/>
    <property type="match status" value="1"/>
</dbReference>
<dbReference type="CDD" id="cd06442">
    <property type="entry name" value="DPM1_like"/>
    <property type="match status" value="1"/>
</dbReference>
<dbReference type="InterPro" id="IPR001173">
    <property type="entry name" value="Glyco_trans_2-like"/>
</dbReference>
<dbReference type="RefSeq" id="WP_014449581.1">
    <property type="nucleotide sequence ID" value="NC_017094.1"/>
</dbReference>
<reference evidence="5 6" key="1">
    <citation type="journal article" date="2012" name="J. Bacteriol.">
        <title>Complete Genome Sequence of Leptospirillum ferrooxidans Strain C2-3, Isolated from a Fresh Volcanic Ash Deposit on the Island of Miyake, Japan.</title>
        <authorList>
            <person name="Fujimura R."/>
            <person name="Sato Y."/>
            <person name="Nishizawa T."/>
            <person name="Oshima K."/>
            <person name="Kim S.-W."/>
            <person name="Hattori M."/>
            <person name="Kamijo T."/>
            <person name="Ohta H."/>
        </authorList>
    </citation>
    <scope>NUCLEOTIDE SEQUENCE [LARGE SCALE GENOMIC DNA]</scope>
    <source>
        <strain evidence="5 6">C2-3</strain>
    </source>
</reference>
<gene>
    <name evidence="5" type="ordered locus">LFE_1410</name>
</gene>
<dbReference type="GO" id="GO:0009247">
    <property type="term" value="P:glycolipid biosynthetic process"/>
    <property type="evidence" value="ECO:0007669"/>
    <property type="project" value="TreeGrafter"/>
</dbReference>
<comment type="similarity">
    <text evidence="1">Belongs to the glycosyltransferase 2 family.</text>
</comment>
<dbReference type="Pfam" id="PF00535">
    <property type="entry name" value="Glycos_transf_2"/>
    <property type="match status" value="1"/>
</dbReference>
<accession>I0IP94</accession>
<feature type="domain" description="Glycosyltransferase 2-like" evidence="4">
    <location>
        <begin position="47"/>
        <end position="209"/>
    </location>
</feature>
<dbReference type="SUPFAM" id="SSF53448">
    <property type="entry name" value="Nucleotide-diphospho-sugar transferases"/>
    <property type="match status" value="1"/>
</dbReference>
<dbReference type="Gene3D" id="3.90.550.10">
    <property type="entry name" value="Spore Coat Polysaccharide Biosynthesis Protein SpsA, Chain A"/>
    <property type="match status" value="1"/>
</dbReference>
<dbReference type="EMBL" id="AP012342">
    <property type="protein sequence ID" value="BAM07093.1"/>
    <property type="molecule type" value="Genomic_DNA"/>
</dbReference>
<keyword evidence="2" id="KW-0328">Glycosyltransferase</keyword>
<dbReference type="HOGENOM" id="CLU_033536_13_0_0"/>
<keyword evidence="6" id="KW-1185">Reference proteome</keyword>
<dbReference type="InterPro" id="IPR029044">
    <property type="entry name" value="Nucleotide-diphossugar_trans"/>
</dbReference>
<dbReference type="PATRIC" id="fig|1162668.3.peg.1676"/>
<sequence>MTSLSSKGEEGAVPDLSGLLARLSEKSNSRLVSPNGFTPGDFRYVMIIPTYNESMNIIAMIERVLALNNGGAVMVADDNSPDGTSRIVEQYILEKNEPVYLLERLLDRGRGPAGIEAMVTAIVLGFPLIGEMDADGSHAPEDLPVLLAGAAGTDGAIGSRLVPGGRQVGRPTSRVLLTTFANIYARAVLDLPYRDITSGFRLFTREALSAVPWEDLESRGPSVLQEILMVLNQKGYSFSEVPITFTDRILGVSTLNGKILRDSLLKLLHFRRRYRKGLAH</sequence>
<keyword evidence="3 5" id="KW-0808">Transferase</keyword>
<dbReference type="AlphaFoldDB" id="I0IP94"/>
<evidence type="ECO:0000256" key="2">
    <source>
        <dbReference type="ARBA" id="ARBA00022676"/>
    </source>
</evidence>
<dbReference type="GO" id="GO:0004582">
    <property type="term" value="F:dolichyl-phosphate beta-D-mannosyltransferase activity"/>
    <property type="evidence" value="ECO:0007669"/>
    <property type="project" value="InterPro"/>
</dbReference>
<evidence type="ECO:0000256" key="1">
    <source>
        <dbReference type="ARBA" id="ARBA00006739"/>
    </source>
</evidence>
<reference evidence="6" key="2">
    <citation type="submission" date="2012-03" db="EMBL/GenBank/DDBJ databases">
        <title>The complete genome sequence of the pioneer microbe on fresh volcanic deposit, Leptospirillum ferrooxidans strain C2-3.</title>
        <authorList>
            <person name="Fujimura R."/>
            <person name="Sato Y."/>
            <person name="Nishizawa T."/>
            <person name="Nanba K."/>
            <person name="Oshima K."/>
            <person name="Hattori M."/>
            <person name="Kamijo T."/>
            <person name="Ohta H."/>
        </authorList>
    </citation>
    <scope>NUCLEOTIDE SEQUENCE [LARGE SCALE GENOMIC DNA]</scope>
    <source>
        <strain evidence="6">C2-3</strain>
    </source>
</reference>
<protein>
    <submittedName>
        <fullName evidence="5">Putative glycosyl transferase, family 2</fullName>
    </submittedName>
</protein>
<dbReference type="InterPro" id="IPR039528">
    <property type="entry name" value="DPM1-like"/>
</dbReference>
<dbReference type="GO" id="GO:0016020">
    <property type="term" value="C:membrane"/>
    <property type="evidence" value="ECO:0007669"/>
    <property type="project" value="GOC"/>
</dbReference>
<evidence type="ECO:0000313" key="5">
    <source>
        <dbReference type="EMBL" id="BAM07093.1"/>
    </source>
</evidence>
<organism evidence="5 6">
    <name type="scientific">Leptospirillum ferrooxidans (strain C2-3)</name>
    <dbReference type="NCBI Taxonomy" id="1162668"/>
    <lineage>
        <taxon>Bacteria</taxon>
        <taxon>Pseudomonadati</taxon>
        <taxon>Nitrospirota</taxon>
        <taxon>Nitrospiria</taxon>
        <taxon>Nitrospirales</taxon>
        <taxon>Nitrospiraceae</taxon>
        <taxon>Leptospirillum</taxon>
    </lineage>
</organism>
<dbReference type="STRING" id="1162668.LFE_1410"/>
<proteinExistence type="inferred from homology"/>
<evidence type="ECO:0000259" key="4">
    <source>
        <dbReference type="Pfam" id="PF00535"/>
    </source>
</evidence>
<dbReference type="OrthoDB" id="9810303at2"/>